<organism evidence="1 2">
    <name type="scientific">Pocillopora meandrina</name>
    <dbReference type="NCBI Taxonomy" id="46732"/>
    <lineage>
        <taxon>Eukaryota</taxon>
        <taxon>Metazoa</taxon>
        <taxon>Cnidaria</taxon>
        <taxon>Anthozoa</taxon>
        <taxon>Hexacorallia</taxon>
        <taxon>Scleractinia</taxon>
        <taxon>Astrocoeniina</taxon>
        <taxon>Pocilloporidae</taxon>
        <taxon>Pocillopora</taxon>
    </lineage>
</organism>
<name>A0AAU9W871_9CNID</name>
<dbReference type="EMBL" id="CALNXJ010000008">
    <property type="protein sequence ID" value="CAH3046530.1"/>
    <property type="molecule type" value="Genomic_DNA"/>
</dbReference>
<evidence type="ECO:0000313" key="2">
    <source>
        <dbReference type="Proteomes" id="UP001159428"/>
    </source>
</evidence>
<dbReference type="PANTHER" id="PTHR21301">
    <property type="entry name" value="REVERSE TRANSCRIPTASE"/>
    <property type="match status" value="1"/>
</dbReference>
<feature type="non-terminal residue" evidence="1">
    <location>
        <position position="1"/>
    </location>
</feature>
<accession>A0AAU9W871</accession>
<sequence>DALKNLKGDESIMVLPADKGRASVVMDTDTYRAKMFTLIENALYQLLNKDPTDRLIRKLSEKLLTLKRSGYLSEVVYNKIRPRHKQPPRIYGLPKIHKADVPLRPIVSCVNTFAYDLSAYLANILSPLTEKSEYTVTNSVHFVSTVSNEKILNNEIIASRQN</sequence>
<comment type="caution">
    <text evidence="1">The sequence shown here is derived from an EMBL/GenBank/DDBJ whole genome shotgun (WGS) entry which is preliminary data.</text>
</comment>
<reference evidence="1 2" key="1">
    <citation type="submission" date="2022-05" db="EMBL/GenBank/DDBJ databases">
        <authorList>
            <consortium name="Genoscope - CEA"/>
            <person name="William W."/>
        </authorList>
    </citation>
    <scope>NUCLEOTIDE SEQUENCE [LARGE SCALE GENOMIC DNA]</scope>
</reference>
<proteinExistence type="predicted"/>
<dbReference type="Proteomes" id="UP001159428">
    <property type="component" value="Unassembled WGS sequence"/>
</dbReference>
<dbReference type="AlphaFoldDB" id="A0AAU9W871"/>
<dbReference type="PANTHER" id="PTHR21301:SF11">
    <property type="entry name" value="GIY-YIG DOMAIN-CONTAINING PROTEIN"/>
    <property type="match status" value="1"/>
</dbReference>
<gene>
    <name evidence="1" type="ORF">PMEA_00033308</name>
</gene>
<evidence type="ECO:0000313" key="1">
    <source>
        <dbReference type="EMBL" id="CAH3046530.1"/>
    </source>
</evidence>
<keyword evidence="2" id="KW-1185">Reference proteome</keyword>
<protein>
    <submittedName>
        <fullName evidence="1">Uncharacterized protein</fullName>
    </submittedName>
</protein>